<accession>A0ACC1RQ70</accession>
<organism evidence="1 2">
    <name type="scientific">Phlebia brevispora</name>
    <dbReference type="NCBI Taxonomy" id="194682"/>
    <lineage>
        <taxon>Eukaryota</taxon>
        <taxon>Fungi</taxon>
        <taxon>Dikarya</taxon>
        <taxon>Basidiomycota</taxon>
        <taxon>Agaricomycotina</taxon>
        <taxon>Agaricomycetes</taxon>
        <taxon>Polyporales</taxon>
        <taxon>Meruliaceae</taxon>
        <taxon>Phlebia</taxon>
    </lineage>
</organism>
<comment type="caution">
    <text evidence="1">The sequence shown here is derived from an EMBL/GenBank/DDBJ whole genome shotgun (WGS) entry which is preliminary data.</text>
</comment>
<dbReference type="EMBL" id="JANHOG010002335">
    <property type="protein sequence ID" value="KAJ3524491.1"/>
    <property type="molecule type" value="Genomic_DNA"/>
</dbReference>
<dbReference type="Proteomes" id="UP001148662">
    <property type="component" value="Unassembled WGS sequence"/>
</dbReference>
<reference evidence="1" key="1">
    <citation type="submission" date="2022-07" db="EMBL/GenBank/DDBJ databases">
        <title>Genome Sequence of Phlebia brevispora.</title>
        <authorList>
            <person name="Buettner E."/>
        </authorList>
    </citation>
    <scope>NUCLEOTIDE SEQUENCE</scope>
    <source>
        <strain evidence="1">MPL23</strain>
    </source>
</reference>
<evidence type="ECO:0000313" key="1">
    <source>
        <dbReference type="EMBL" id="KAJ3524491.1"/>
    </source>
</evidence>
<gene>
    <name evidence="1" type="ORF">NM688_g8550</name>
</gene>
<proteinExistence type="predicted"/>
<keyword evidence="2" id="KW-1185">Reference proteome</keyword>
<name>A0ACC1RQ70_9APHY</name>
<protein>
    <submittedName>
        <fullName evidence="1">Uncharacterized protein</fullName>
    </submittedName>
</protein>
<evidence type="ECO:0000313" key="2">
    <source>
        <dbReference type="Proteomes" id="UP001148662"/>
    </source>
</evidence>
<sequence length="423" mass="47877">MYGTSPAKRLVIEDQINQWFAQGVIEPSQSPWSAPIVIVYRNGKARFCVDYRKLNAHTIPDEFPIPRQSEILSALSGSQVLSSLDALSGFTQIEIASEDVEKTAFRTHKGLFQFRRMPFGLRNGPSIFRRVMQGILAPYLWLFCLVYIDDIVVYSKSYEEHINHLDQVLGAIEKAGLTLSPQKCHLFYNSVLLLGHKVSRLGLSTHQEKVRAILELQPPTKLAELQTFLGMVVYFAAFIPYYASIAAPLFQLLRKGAPWVWGPEQQHAFEAAKAALQTAPVLGHPMEHHPYQLYTDASNDALGCCLQQVQPLRIWDLKGTKTYDRLQRIYQAGGAVPKLVVKLSSRFGDVPEPSSWNPEFDDTEVHVERVIAYWSRTFRGAETRYSATEREALAAKEGLIKFQPIIEGEQIILFSLLTRRASR</sequence>